<dbReference type="Pfam" id="PF07686">
    <property type="entry name" value="V-set"/>
    <property type="match status" value="1"/>
</dbReference>
<dbReference type="Ensembl" id="ENSCWAT00000026680.1">
    <property type="protein sequence ID" value="ENSCWAP00000024602.1"/>
    <property type="gene ID" value="ENSCWAG00000018734.1"/>
</dbReference>
<proteinExistence type="predicted"/>
<accession>A0A8C3X2A3</accession>
<dbReference type="PANTHER" id="PTHR23268">
    <property type="entry name" value="T-CELL RECEPTOR BETA CHAIN"/>
    <property type="match status" value="1"/>
</dbReference>
<evidence type="ECO:0000313" key="6">
    <source>
        <dbReference type="Proteomes" id="UP000694540"/>
    </source>
</evidence>
<dbReference type="GeneTree" id="ENSGT00940000162509"/>
<name>A0A8C3X2A3_9CETA</name>
<reference evidence="5" key="1">
    <citation type="submission" date="2025-08" db="UniProtKB">
        <authorList>
            <consortium name="Ensembl"/>
        </authorList>
    </citation>
    <scope>IDENTIFICATION</scope>
</reference>
<dbReference type="InterPro" id="IPR036179">
    <property type="entry name" value="Ig-like_dom_sf"/>
</dbReference>
<dbReference type="SUPFAM" id="SSF48726">
    <property type="entry name" value="Immunoglobulin"/>
    <property type="match status" value="1"/>
</dbReference>
<feature type="region of interest" description="Disordered" evidence="3">
    <location>
        <begin position="130"/>
        <end position="160"/>
    </location>
</feature>
<keyword evidence="6" id="KW-1185">Reference proteome</keyword>
<organism evidence="5 6">
    <name type="scientific">Catagonus wagneri</name>
    <name type="common">Chacoan peccary</name>
    <dbReference type="NCBI Taxonomy" id="51154"/>
    <lineage>
        <taxon>Eukaryota</taxon>
        <taxon>Metazoa</taxon>
        <taxon>Chordata</taxon>
        <taxon>Craniata</taxon>
        <taxon>Vertebrata</taxon>
        <taxon>Euteleostomi</taxon>
        <taxon>Mammalia</taxon>
        <taxon>Eutheria</taxon>
        <taxon>Laurasiatheria</taxon>
        <taxon>Artiodactyla</taxon>
        <taxon>Suina</taxon>
        <taxon>Tayassuidae</taxon>
        <taxon>Catagonus</taxon>
    </lineage>
</organism>
<dbReference type="InterPro" id="IPR013783">
    <property type="entry name" value="Ig-like_fold"/>
</dbReference>
<evidence type="ECO:0000256" key="2">
    <source>
        <dbReference type="ARBA" id="ARBA00022859"/>
    </source>
</evidence>
<keyword evidence="1" id="KW-0732">Signal</keyword>
<dbReference type="PANTHER" id="PTHR23268:SF40">
    <property type="entry name" value="T CELL RECEPTOR BETA VARIABLE 4-1"/>
    <property type="match status" value="1"/>
</dbReference>
<dbReference type="AlphaFoldDB" id="A0A8C3X2A3"/>
<evidence type="ECO:0000256" key="3">
    <source>
        <dbReference type="SAM" id="MobiDB-lite"/>
    </source>
</evidence>
<dbReference type="InterPro" id="IPR013106">
    <property type="entry name" value="Ig_V-set"/>
</dbReference>
<evidence type="ECO:0000259" key="4">
    <source>
        <dbReference type="Pfam" id="PF07686"/>
    </source>
</evidence>
<reference evidence="5" key="2">
    <citation type="submission" date="2025-09" db="UniProtKB">
        <authorList>
            <consortium name="Ensembl"/>
        </authorList>
    </citation>
    <scope>IDENTIFICATION</scope>
</reference>
<sequence>GHLPHPPFWALSEFCPLPLTASVDAGITQTPKYLILGIRDKRSLKCEQDLGHNAMYWYKQSAQKPIELMFICNYDKLNGNESVPIRFQPKCPDGSPLYLHVDALKPEDSAVYLCASSRDTALQSQLLPLHKPPASSQEAGRPTKARFPISWKTLDGNRRP</sequence>
<evidence type="ECO:0000313" key="5">
    <source>
        <dbReference type="Ensembl" id="ENSCWAP00000024602.1"/>
    </source>
</evidence>
<dbReference type="Gene3D" id="2.60.40.10">
    <property type="entry name" value="Immunoglobulins"/>
    <property type="match status" value="1"/>
</dbReference>
<dbReference type="InterPro" id="IPR050413">
    <property type="entry name" value="TCR_beta_variable"/>
</dbReference>
<dbReference type="GO" id="GO:0002376">
    <property type="term" value="P:immune system process"/>
    <property type="evidence" value="ECO:0007669"/>
    <property type="project" value="UniProtKB-KW"/>
</dbReference>
<dbReference type="Proteomes" id="UP000694540">
    <property type="component" value="Unplaced"/>
</dbReference>
<feature type="domain" description="Immunoglobulin V-set" evidence="4">
    <location>
        <begin position="42"/>
        <end position="117"/>
    </location>
</feature>
<protein>
    <recommendedName>
        <fullName evidence="4">Immunoglobulin V-set domain-containing protein</fullName>
    </recommendedName>
</protein>
<keyword evidence="2" id="KW-0391">Immunity</keyword>
<dbReference type="GO" id="GO:0007166">
    <property type="term" value="P:cell surface receptor signaling pathway"/>
    <property type="evidence" value="ECO:0007669"/>
    <property type="project" value="TreeGrafter"/>
</dbReference>
<dbReference type="GO" id="GO:0005886">
    <property type="term" value="C:plasma membrane"/>
    <property type="evidence" value="ECO:0007669"/>
    <property type="project" value="TreeGrafter"/>
</dbReference>
<evidence type="ECO:0000256" key="1">
    <source>
        <dbReference type="ARBA" id="ARBA00022729"/>
    </source>
</evidence>